<reference evidence="5" key="1">
    <citation type="submission" date="2024-04" db="EMBL/GenBank/DDBJ databases">
        <title>Salinicola lusitanus LLJ914,a marine bacterium isolated from the Okinawa Trough.</title>
        <authorList>
            <person name="Li J."/>
        </authorList>
    </citation>
    <scope>NUCLEOTIDE SEQUENCE [LARGE SCALE GENOMIC DNA]</scope>
</reference>
<evidence type="ECO:0000256" key="1">
    <source>
        <dbReference type="SAM" id="MobiDB-lite"/>
    </source>
</evidence>
<organism evidence="4 5">
    <name type="scientific">Mugilogobius chulae</name>
    <name type="common">yellowstripe goby</name>
    <dbReference type="NCBI Taxonomy" id="88201"/>
    <lineage>
        <taxon>Eukaryota</taxon>
        <taxon>Metazoa</taxon>
        <taxon>Chordata</taxon>
        <taxon>Craniata</taxon>
        <taxon>Vertebrata</taxon>
        <taxon>Euteleostomi</taxon>
        <taxon>Actinopterygii</taxon>
        <taxon>Neopterygii</taxon>
        <taxon>Teleostei</taxon>
        <taxon>Neoteleostei</taxon>
        <taxon>Acanthomorphata</taxon>
        <taxon>Gobiaria</taxon>
        <taxon>Gobiiformes</taxon>
        <taxon>Gobioidei</taxon>
        <taxon>Gobiidae</taxon>
        <taxon>Gobionellinae</taxon>
        <taxon>Mugilogobius</taxon>
    </lineage>
</organism>
<evidence type="ECO:0008006" key="6">
    <source>
        <dbReference type="Google" id="ProtNLM"/>
    </source>
</evidence>
<dbReference type="Proteomes" id="UP001460270">
    <property type="component" value="Unassembled WGS sequence"/>
</dbReference>
<accession>A0AAW0N575</accession>
<keyword evidence="5" id="KW-1185">Reference proteome</keyword>
<dbReference type="AlphaFoldDB" id="A0AAW0N575"/>
<feature type="compositionally biased region" description="Polar residues" evidence="1">
    <location>
        <begin position="340"/>
        <end position="349"/>
    </location>
</feature>
<feature type="transmembrane region" description="Helical" evidence="2">
    <location>
        <begin position="157"/>
        <end position="180"/>
    </location>
</feature>
<sequence>MSDISSACSTSLPALFLCLCVLCPAASAHCVSSGVHTHCAPTAERDPGFAPIVHGLSVPKRFGYSQVHIILLDPILWIHTALWSQKVYNVVCGRRRQEKKTGPGFTPDFTSSRVIRELKLVTFGGSEFVFVLNASLPYHMLATCAETLPRPSWELELYIIVSLIMSSMFLLVIATAWIEAKSIWEPFKRRVSVESNNLETGKRFNLSEIVHNLSNSHSLELPYTTPLEKERKNLQSKSLHPLPTLPKPRPLAKNRQDGKSEEGRSSLLSKMLSSGSVPELGHSSSSEGEKEFTSPEWDMPEHSSQNCIFIRSRSRRSTQTLSSKEPTVTPPPTSPLLSRGSYSSVLNSDSLKKAPGSKLPAAPPLPGKNGNPTFAAVAAAGYDKSPGGSGPGKGLSHMTSVESDSSDSSGLWSPIDSLNSPNIHSNSFSAFGPNNNFNLTGVFNVMNPPKSSEPQQQTWTDFTPVSSTIWDVPTSDPLHSWPSSSGSPTASTASLLGSVPNPWSNTWSSSIWSTGGADSALNPFPSPSGPGVVSGSSPPPR</sequence>
<keyword evidence="2" id="KW-0472">Membrane</keyword>
<dbReference type="GO" id="GO:0016020">
    <property type="term" value="C:membrane"/>
    <property type="evidence" value="ECO:0007669"/>
    <property type="project" value="TreeGrafter"/>
</dbReference>
<feature type="compositionally biased region" description="Low complexity" evidence="1">
    <location>
        <begin position="394"/>
        <end position="413"/>
    </location>
</feature>
<dbReference type="PANTHER" id="PTHR22050:SF1">
    <property type="entry name" value="TRANSMEMBRANE PROTEIN 131"/>
    <property type="match status" value="1"/>
</dbReference>
<feature type="chain" id="PRO_5043889284" description="Transmembrane protein 131" evidence="3">
    <location>
        <begin position="29"/>
        <end position="541"/>
    </location>
</feature>
<dbReference type="EMBL" id="JBBPFD010000018">
    <property type="protein sequence ID" value="KAK7889155.1"/>
    <property type="molecule type" value="Genomic_DNA"/>
</dbReference>
<keyword evidence="2" id="KW-1133">Transmembrane helix</keyword>
<evidence type="ECO:0000313" key="4">
    <source>
        <dbReference type="EMBL" id="KAK7889155.1"/>
    </source>
</evidence>
<proteinExistence type="predicted"/>
<feature type="region of interest" description="Disordered" evidence="1">
    <location>
        <begin position="231"/>
        <end position="372"/>
    </location>
</feature>
<dbReference type="InterPro" id="IPR039877">
    <property type="entry name" value="TMEM131-like"/>
</dbReference>
<gene>
    <name evidence="4" type="ORF">WMY93_024715</name>
</gene>
<feature type="region of interest" description="Disordered" evidence="1">
    <location>
        <begin position="477"/>
        <end position="498"/>
    </location>
</feature>
<feature type="compositionally biased region" description="Low complexity" evidence="1">
    <location>
        <begin position="265"/>
        <end position="276"/>
    </location>
</feature>
<keyword evidence="2" id="KW-0812">Transmembrane</keyword>
<comment type="caution">
    <text evidence="4">The sequence shown here is derived from an EMBL/GenBank/DDBJ whole genome shotgun (WGS) entry which is preliminary data.</text>
</comment>
<evidence type="ECO:0000313" key="5">
    <source>
        <dbReference type="Proteomes" id="UP001460270"/>
    </source>
</evidence>
<feature type="region of interest" description="Disordered" evidence="1">
    <location>
        <begin position="518"/>
        <end position="541"/>
    </location>
</feature>
<keyword evidence="3" id="KW-0732">Signal</keyword>
<name>A0AAW0N575_9GOBI</name>
<evidence type="ECO:0000256" key="3">
    <source>
        <dbReference type="SAM" id="SignalP"/>
    </source>
</evidence>
<dbReference type="PANTHER" id="PTHR22050">
    <property type="entry name" value="RW1 PROTEIN HOMOLOG"/>
    <property type="match status" value="1"/>
</dbReference>
<evidence type="ECO:0000256" key="2">
    <source>
        <dbReference type="SAM" id="Phobius"/>
    </source>
</evidence>
<feature type="signal peptide" evidence="3">
    <location>
        <begin position="1"/>
        <end position="28"/>
    </location>
</feature>
<feature type="compositionally biased region" description="Basic and acidic residues" evidence="1">
    <location>
        <begin position="254"/>
        <end position="264"/>
    </location>
</feature>
<feature type="region of interest" description="Disordered" evidence="1">
    <location>
        <begin position="385"/>
        <end position="413"/>
    </location>
</feature>
<feature type="compositionally biased region" description="Low complexity" evidence="1">
    <location>
        <begin position="529"/>
        <end position="541"/>
    </location>
</feature>
<protein>
    <recommendedName>
        <fullName evidence="6">Transmembrane protein 131</fullName>
    </recommendedName>
</protein>